<keyword evidence="1" id="KW-1133">Transmembrane helix</keyword>
<keyword evidence="1" id="KW-0812">Transmembrane</keyword>
<organism evidence="2">
    <name type="scientific">Lotus japonicus</name>
    <name type="common">Lotus corniculatus var. japonicus</name>
    <dbReference type="NCBI Taxonomy" id="34305"/>
    <lineage>
        <taxon>Eukaryota</taxon>
        <taxon>Viridiplantae</taxon>
        <taxon>Streptophyta</taxon>
        <taxon>Embryophyta</taxon>
        <taxon>Tracheophyta</taxon>
        <taxon>Spermatophyta</taxon>
        <taxon>Magnoliopsida</taxon>
        <taxon>eudicotyledons</taxon>
        <taxon>Gunneridae</taxon>
        <taxon>Pentapetalae</taxon>
        <taxon>rosids</taxon>
        <taxon>fabids</taxon>
        <taxon>Fabales</taxon>
        <taxon>Fabaceae</taxon>
        <taxon>Papilionoideae</taxon>
        <taxon>50 kb inversion clade</taxon>
        <taxon>NPAAA clade</taxon>
        <taxon>Hologalegina</taxon>
        <taxon>robinioid clade</taxon>
        <taxon>Loteae</taxon>
        <taxon>Lotus</taxon>
    </lineage>
</organism>
<reference evidence="2" key="1">
    <citation type="submission" date="2012-05" db="EMBL/GenBank/DDBJ databases">
        <authorList>
            <person name="Krishnakumar V."/>
            <person name="Cheung F."/>
            <person name="Xiao Y."/>
            <person name="Chan A."/>
            <person name="Moskal W.A."/>
            <person name="Town C.D."/>
        </authorList>
    </citation>
    <scope>NUCLEOTIDE SEQUENCE</scope>
</reference>
<dbReference type="EMBL" id="BT148476">
    <property type="protein sequence ID" value="AFK48270.1"/>
    <property type="molecule type" value="mRNA"/>
</dbReference>
<feature type="transmembrane region" description="Helical" evidence="1">
    <location>
        <begin position="71"/>
        <end position="94"/>
    </location>
</feature>
<evidence type="ECO:0000256" key="1">
    <source>
        <dbReference type="SAM" id="Phobius"/>
    </source>
</evidence>
<dbReference type="AlphaFoldDB" id="I3T6X8"/>
<protein>
    <submittedName>
        <fullName evidence="2">Uncharacterized protein</fullName>
    </submittedName>
</protein>
<sequence length="96" mass="11048">MEIKAAVMLISHVVLKATLLRHGFTFESETDKEVIPKLAKFVYDKANAGCRRDRYRSEVSQRFSGSDDARVNLVEVLLLLVPFLICCWVNQIFWSN</sequence>
<accession>I3T6X8</accession>
<proteinExistence type="evidence at transcript level"/>
<evidence type="ECO:0000313" key="2">
    <source>
        <dbReference type="EMBL" id="AFK48270.1"/>
    </source>
</evidence>
<keyword evidence="1" id="KW-0472">Membrane</keyword>
<name>I3T6X8_LOTJA</name>